<dbReference type="EMBL" id="CM000851">
    <property type="protein sequence ID" value="KRG98376.1"/>
    <property type="molecule type" value="Genomic_DNA"/>
</dbReference>
<proteinExistence type="predicted"/>
<reference evidence="2" key="3">
    <citation type="submission" date="2018-07" db="EMBL/GenBank/DDBJ databases">
        <title>WGS assembly of Glycine max.</title>
        <authorList>
            <person name="Schmutz J."/>
            <person name="Cannon S."/>
            <person name="Schlueter J."/>
            <person name="Ma J."/>
            <person name="Mitros T."/>
            <person name="Nelson W."/>
            <person name="Hyten D."/>
            <person name="Song Q."/>
            <person name="Thelen J."/>
            <person name="Cheng J."/>
            <person name="Xu D."/>
            <person name="Hellsten U."/>
            <person name="May G."/>
            <person name="Yu Y."/>
            <person name="Sakurai T."/>
            <person name="Umezawa T."/>
            <person name="Bhattacharyya M."/>
            <person name="Sandhu D."/>
            <person name="Valliyodan B."/>
            <person name="Lindquist E."/>
            <person name="Peto M."/>
            <person name="Grant D."/>
            <person name="Shu S."/>
            <person name="Goodstein D."/>
            <person name="Barry K."/>
            <person name="Futrell-Griggs M."/>
            <person name="Abernathy B."/>
            <person name="Du J."/>
            <person name="Tian Z."/>
            <person name="Zhu L."/>
            <person name="Gill N."/>
            <person name="Joshi T."/>
            <person name="Libault M."/>
            <person name="Sethuraman A."/>
            <person name="Zhang X."/>
            <person name="Shinozaki K."/>
            <person name="Nguyen H."/>
            <person name="Wing R."/>
            <person name="Cregan P."/>
            <person name="Specht J."/>
            <person name="Grimwood J."/>
            <person name="Rokhsar D."/>
            <person name="Stacey G."/>
            <person name="Shoemaker R."/>
            <person name="Jackson S."/>
        </authorList>
    </citation>
    <scope>NUCLEOTIDE SEQUENCE</scope>
    <source>
        <tissue evidence="2">Callus</tissue>
    </source>
</reference>
<dbReference type="InParanoid" id="A0A0R0F7C8"/>
<reference evidence="2 3" key="1">
    <citation type="journal article" date="2010" name="Nature">
        <title>Genome sequence of the palaeopolyploid soybean.</title>
        <authorList>
            <person name="Schmutz J."/>
            <person name="Cannon S.B."/>
            <person name="Schlueter J."/>
            <person name="Ma J."/>
            <person name="Mitros T."/>
            <person name="Nelson W."/>
            <person name="Hyten D.L."/>
            <person name="Song Q."/>
            <person name="Thelen J.J."/>
            <person name="Cheng J."/>
            <person name="Xu D."/>
            <person name="Hellsten U."/>
            <person name="May G.D."/>
            <person name="Yu Y."/>
            <person name="Sakurai T."/>
            <person name="Umezawa T."/>
            <person name="Bhattacharyya M.K."/>
            <person name="Sandhu D."/>
            <person name="Valliyodan B."/>
            <person name="Lindquist E."/>
            <person name="Peto M."/>
            <person name="Grant D."/>
            <person name="Shu S."/>
            <person name="Goodstein D."/>
            <person name="Barry K."/>
            <person name="Futrell-Griggs M."/>
            <person name="Abernathy B."/>
            <person name="Du J."/>
            <person name="Tian Z."/>
            <person name="Zhu L."/>
            <person name="Gill N."/>
            <person name="Joshi T."/>
            <person name="Libault M."/>
            <person name="Sethuraman A."/>
            <person name="Zhang X.-C."/>
            <person name="Shinozaki K."/>
            <person name="Nguyen H.T."/>
            <person name="Wing R.A."/>
            <person name="Cregan P."/>
            <person name="Specht J."/>
            <person name="Grimwood J."/>
            <person name="Rokhsar D."/>
            <person name="Stacey G."/>
            <person name="Shoemaker R.C."/>
            <person name="Jackson S.A."/>
        </authorList>
    </citation>
    <scope>NUCLEOTIDE SEQUENCE [LARGE SCALE GENOMIC DNA]</scope>
    <source>
        <strain evidence="3">cv. Williams 82</strain>
        <tissue evidence="2">Callus</tissue>
    </source>
</reference>
<sequence length="87" mass="9452">MLKVTTRCPCKGLLCSVFSPFGFYIALDGNLTRFHGKKANGGSKGDGALSCKGLLCLIFFALVLILLWTGKRCDLCLIPTRFHAKKG</sequence>
<feature type="transmembrane region" description="Helical" evidence="1">
    <location>
        <begin position="12"/>
        <end position="27"/>
    </location>
</feature>
<evidence type="ECO:0000256" key="1">
    <source>
        <dbReference type="SAM" id="Phobius"/>
    </source>
</evidence>
<protein>
    <submittedName>
        <fullName evidence="2 3">Uncharacterized protein</fullName>
    </submittedName>
</protein>
<keyword evidence="4" id="KW-1185">Reference proteome</keyword>
<dbReference type="Gramene" id="KRG98376">
    <property type="protein sequence ID" value="KRG98376"/>
    <property type="gene ID" value="GLYMA_18G069600"/>
</dbReference>
<feature type="transmembrane region" description="Helical" evidence="1">
    <location>
        <begin position="47"/>
        <end position="68"/>
    </location>
</feature>
<gene>
    <name evidence="2" type="ORF">GLYMA_18G069600</name>
</gene>
<evidence type="ECO:0000313" key="3">
    <source>
        <dbReference type="EnsemblPlants" id="KRG98376"/>
    </source>
</evidence>
<keyword evidence="1" id="KW-1133">Transmembrane helix</keyword>
<dbReference type="Proteomes" id="UP000008827">
    <property type="component" value="Chromosome 18"/>
</dbReference>
<dbReference type="EnsemblPlants" id="KRG98376">
    <property type="protein sequence ID" value="KRG98376"/>
    <property type="gene ID" value="GLYMA_18G069600"/>
</dbReference>
<keyword evidence="1" id="KW-0812">Transmembrane</keyword>
<organism evidence="2">
    <name type="scientific">Glycine max</name>
    <name type="common">Soybean</name>
    <name type="synonym">Glycine hispida</name>
    <dbReference type="NCBI Taxonomy" id="3847"/>
    <lineage>
        <taxon>Eukaryota</taxon>
        <taxon>Viridiplantae</taxon>
        <taxon>Streptophyta</taxon>
        <taxon>Embryophyta</taxon>
        <taxon>Tracheophyta</taxon>
        <taxon>Spermatophyta</taxon>
        <taxon>Magnoliopsida</taxon>
        <taxon>eudicotyledons</taxon>
        <taxon>Gunneridae</taxon>
        <taxon>Pentapetalae</taxon>
        <taxon>rosids</taxon>
        <taxon>fabids</taxon>
        <taxon>Fabales</taxon>
        <taxon>Fabaceae</taxon>
        <taxon>Papilionoideae</taxon>
        <taxon>50 kb inversion clade</taxon>
        <taxon>NPAAA clade</taxon>
        <taxon>indigoferoid/millettioid clade</taxon>
        <taxon>Phaseoleae</taxon>
        <taxon>Glycine</taxon>
        <taxon>Glycine subgen. Soja</taxon>
    </lineage>
</organism>
<evidence type="ECO:0000313" key="4">
    <source>
        <dbReference type="Proteomes" id="UP000008827"/>
    </source>
</evidence>
<reference evidence="3" key="2">
    <citation type="submission" date="2018-02" db="UniProtKB">
        <authorList>
            <consortium name="EnsemblPlants"/>
        </authorList>
    </citation>
    <scope>IDENTIFICATION</scope>
    <source>
        <strain evidence="3">Williams 82</strain>
    </source>
</reference>
<evidence type="ECO:0000313" key="2">
    <source>
        <dbReference type="EMBL" id="KRG98376.1"/>
    </source>
</evidence>
<dbReference type="AlphaFoldDB" id="A0A0R0F7C8"/>
<keyword evidence="1" id="KW-0472">Membrane</keyword>
<name>A0A0R0F7C8_SOYBN</name>
<accession>A0A0R0F7C8</accession>